<keyword evidence="2 5" id="KW-0418">Kinase</keyword>
<dbReference type="HAMAP" id="MF_02128">
    <property type="entry name" value="TMP_kinase"/>
    <property type="match status" value="1"/>
</dbReference>
<dbReference type="PANTHER" id="PTHR30270">
    <property type="entry name" value="THIAMINE-MONOPHOSPHATE KINASE"/>
    <property type="match status" value="1"/>
</dbReference>
<comment type="caution">
    <text evidence="2">Lacks conserved residue(s) required for the propagation of feature annotation.</text>
</comment>
<dbReference type="Gene3D" id="3.30.1330.10">
    <property type="entry name" value="PurM-like, N-terminal domain"/>
    <property type="match status" value="1"/>
</dbReference>
<accession>A0A1H3C414</accession>
<comment type="catalytic activity">
    <reaction evidence="2">
        <text>thiamine phosphate + ATP = thiamine diphosphate + ADP</text>
        <dbReference type="Rhea" id="RHEA:15913"/>
        <dbReference type="ChEBI" id="CHEBI:30616"/>
        <dbReference type="ChEBI" id="CHEBI:37575"/>
        <dbReference type="ChEBI" id="CHEBI:58937"/>
        <dbReference type="ChEBI" id="CHEBI:456216"/>
        <dbReference type="EC" id="2.7.4.16"/>
    </reaction>
</comment>
<dbReference type="Proteomes" id="UP000198640">
    <property type="component" value="Unassembled WGS sequence"/>
</dbReference>
<keyword evidence="2" id="KW-0067">ATP-binding</keyword>
<keyword evidence="2" id="KW-0547">Nucleotide-binding</keyword>
<comment type="pathway">
    <text evidence="2">Cofactor biosynthesis; thiamine diphosphate biosynthesis; thiamine diphosphate from thiamine phosphate: step 1/1.</text>
</comment>
<feature type="binding site" evidence="2">
    <location>
        <position position="145"/>
    </location>
    <ligand>
        <name>ATP</name>
        <dbReference type="ChEBI" id="CHEBI:30616"/>
    </ligand>
</feature>
<feature type="binding site" evidence="2">
    <location>
        <position position="71"/>
    </location>
    <ligand>
        <name>Mg(2+)</name>
        <dbReference type="ChEBI" id="CHEBI:18420"/>
        <label>4</label>
    </ligand>
</feature>
<dbReference type="PANTHER" id="PTHR30270:SF0">
    <property type="entry name" value="THIAMINE-MONOPHOSPHATE KINASE"/>
    <property type="match status" value="1"/>
</dbReference>
<dbReference type="InterPro" id="IPR016188">
    <property type="entry name" value="PurM-like_N"/>
</dbReference>
<keyword evidence="6" id="KW-1185">Reference proteome</keyword>
<name>A0A1H3C414_9PROT</name>
<dbReference type="EMBL" id="FNOY01000002">
    <property type="protein sequence ID" value="SDX48374.1"/>
    <property type="molecule type" value="Genomic_DNA"/>
</dbReference>
<sequence length="328" mass="35005">MNSEFDIIRHYFSRAPKHALLGVGDDAALVACSPGKDWAISTDTLVAGRHFFPDVAPDKLAYKALAVNLSDMAAMGAAPRWVTLSLTLTEALAQNDDWLKGFASGFFALADLYQVELIGGDTTGGPLNIGVQIIGEIPAGKALKRSGAVSGDDIWISGELGNAAMGLAYLQRRLVLTAEEASPCLRALHAPLPRVRLGQRLLMLAHSAIDISDGLVADLSHILARSDVAAVIDLEKIPCSSAMKSRLSLGHTDRQLVIDCLLAGGDDYELCMTAPESKREAIVRLAHELDIPLSRIGKIMTGSGLTILTTTGNPVIVERKGHDHFLAR</sequence>
<dbReference type="InterPro" id="IPR006283">
    <property type="entry name" value="ThiL-like"/>
</dbReference>
<evidence type="ECO:0000256" key="1">
    <source>
        <dbReference type="ARBA" id="ARBA00022977"/>
    </source>
</evidence>
<organism evidence="5 6">
    <name type="scientific">Nitrosomonas halophila</name>
    <dbReference type="NCBI Taxonomy" id="44576"/>
    <lineage>
        <taxon>Bacteria</taxon>
        <taxon>Pseudomonadati</taxon>
        <taxon>Pseudomonadota</taxon>
        <taxon>Betaproteobacteria</taxon>
        <taxon>Nitrosomonadales</taxon>
        <taxon>Nitrosomonadaceae</taxon>
        <taxon>Nitrosomonas</taxon>
    </lineage>
</organism>
<evidence type="ECO:0000313" key="5">
    <source>
        <dbReference type="EMBL" id="SDX48374.1"/>
    </source>
</evidence>
<dbReference type="GO" id="GO:0009030">
    <property type="term" value="F:thiamine-phosphate kinase activity"/>
    <property type="evidence" value="ECO:0007669"/>
    <property type="project" value="UniProtKB-UniRule"/>
</dbReference>
<dbReference type="Pfam" id="PF00586">
    <property type="entry name" value="AIRS"/>
    <property type="match status" value="1"/>
</dbReference>
<feature type="binding site" evidence="2">
    <location>
        <position position="43"/>
    </location>
    <ligand>
        <name>Mg(2+)</name>
        <dbReference type="ChEBI" id="CHEBI:18420"/>
        <label>2</label>
    </ligand>
</feature>
<dbReference type="OrthoDB" id="9802811at2"/>
<comment type="function">
    <text evidence="2">Catalyzes the ATP-dependent phosphorylation of thiamine-monophosphate (TMP) to form thiamine-pyrophosphate (TPP), the active form of vitamin B1.</text>
</comment>
<keyword evidence="1 2" id="KW-0784">Thiamine biosynthesis</keyword>
<comment type="similarity">
    <text evidence="2">Belongs to the thiamine-monophosphate kinase family.</text>
</comment>
<protein>
    <recommendedName>
        <fullName evidence="2">Thiamine-monophosphate kinase</fullName>
        <shortName evidence="2">TMP kinase</shortName>
        <shortName evidence="2">Thiamine-phosphate kinase</shortName>
        <ecNumber evidence="2">2.7.4.16</ecNumber>
    </recommendedName>
</protein>
<dbReference type="InterPro" id="IPR010918">
    <property type="entry name" value="PurM-like_C_dom"/>
</dbReference>
<dbReference type="InterPro" id="IPR036676">
    <property type="entry name" value="PurM-like_C_sf"/>
</dbReference>
<dbReference type="STRING" id="44576.SAMN05421881_100240"/>
<dbReference type="AlphaFoldDB" id="A0A1H3C414"/>
<dbReference type="GO" id="GO:0005524">
    <property type="term" value="F:ATP binding"/>
    <property type="evidence" value="ECO:0007669"/>
    <property type="project" value="UniProtKB-UniRule"/>
</dbReference>
<evidence type="ECO:0000313" key="6">
    <source>
        <dbReference type="Proteomes" id="UP000198640"/>
    </source>
</evidence>
<feature type="binding site" evidence="2">
    <location>
        <position position="266"/>
    </location>
    <ligand>
        <name>substrate</name>
    </ligand>
</feature>
<gene>
    <name evidence="2" type="primary">thiL</name>
    <name evidence="5" type="ORF">SAMN05421881_100240</name>
</gene>
<dbReference type="GO" id="GO:0009229">
    <property type="term" value="P:thiamine diphosphate biosynthetic process"/>
    <property type="evidence" value="ECO:0007669"/>
    <property type="project" value="UniProtKB-UniRule"/>
</dbReference>
<feature type="binding site" evidence="2">
    <location>
        <position position="43"/>
    </location>
    <ligand>
        <name>Mg(2+)</name>
        <dbReference type="ChEBI" id="CHEBI:18420"/>
        <label>1</label>
    </ligand>
</feature>
<feature type="binding site" evidence="2">
    <location>
        <position position="71"/>
    </location>
    <ligand>
        <name>Mg(2+)</name>
        <dbReference type="ChEBI" id="CHEBI:18420"/>
        <label>3</label>
    </ligand>
</feature>
<keyword evidence="2" id="KW-0460">Magnesium</keyword>
<feature type="binding site" evidence="2">
    <location>
        <position position="50"/>
    </location>
    <ligand>
        <name>substrate</name>
    </ligand>
</feature>
<dbReference type="SUPFAM" id="SSF55326">
    <property type="entry name" value="PurM N-terminal domain-like"/>
    <property type="match status" value="1"/>
</dbReference>
<dbReference type="EC" id="2.7.4.16" evidence="2"/>
<feature type="binding site" evidence="2">
    <location>
        <position position="71"/>
    </location>
    <ligand>
        <name>Mg(2+)</name>
        <dbReference type="ChEBI" id="CHEBI:18420"/>
        <label>2</label>
    </ligand>
</feature>
<feature type="domain" description="PurM-like N-terminal" evidence="3">
    <location>
        <begin position="24"/>
        <end position="136"/>
    </location>
</feature>
<dbReference type="SUPFAM" id="SSF56042">
    <property type="entry name" value="PurM C-terminal domain-like"/>
    <property type="match status" value="1"/>
</dbReference>
<feature type="binding site" evidence="2">
    <location>
        <position position="121"/>
    </location>
    <ligand>
        <name>Mg(2+)</name>
        <dbReference type="ChEBI" id="CHEBI:18420"/>
        <label>1</label>
    </ligand>
</feature>
<dbReference type="Gene3D" id="3.90.650.10">
    <property type="entry name" value="PurM-like C-terminal domain"/>
    <property type="match status" value="1"/>
</dbReference>
<feature type="binding site" evidence="2">
    <location>
        <position position="26"/>
    </location>
    <ligand>
        <name>Mg(2+)</name>
        <dbReference type="ChEBI" id="CHEBI:18420"/>
        <label>3</label>
    </ligand>
</feature>
<dbReference type="GO" id="GO:0009228">
    <property type="term" value="P:thiamine biosynthetic process"/>
    <property type="evidence" value="ECO:0007669"/>
    <property type="project" value="UniProtKB-KW"/>
</dbReference>
<feature type="binding site" evidence="2">
    <location>
        <position position="26"/>
    </location>
    <ligand>
        <name>Mg(2+)</name>
        <dbReference type="ChEBI" id="CHEBI:18420"/>
        <label>4</label>
    </ligand>
</feature>
<dbReference type="CDD" id="cd02194">
    <property type="entry name" value="ThiL"/>
    <property type="match status" value="1"/>
</dbReference>
<evidence type="ECO:0000259" key="3">
    <source>
        <dbReference type="Pfam" id="PF00586"/>
    </source>
</evidence>
<evidence type="ECO:0000256" key="2">
    <source>
        <dbReference type="HAMAP-Rule" id="MF_02128"/>
    </source>
</evidence>
<reference evidence="5 6" key="1">
    <citation type="submission" date="2016-10" db="EMBL/GenBank/DDBJ databases">
        <authorList>
            <person name="de Groot N.N."/>
        </authorList>
    </citation>
    <scope>NUCLEOTIDE SEQUENCE [LARGE SCALE GENOMIC DNA]</scope>
    <source>
        <strain evidence="5 6">Nm1</strain>
    </source>
</reference>
<dbReference type="UniPathway" id="UPA00060">
    <property type="reaction ID" value="UER00142"/>
</dbReference>
<evidence type="ECO:0000259" key="4">
    <source>
        <dbReference type="Pfam" id="PF02769"/>
    </source>
</evidence>
<dbReference type="NCBIfam" id="TIGR01379">
    <property type="entry name" value="thiL"/>
    <property type="match status" value="1"/>
</dbReference>
<feature type="binding site" evidence="2">
    <location>
        <position position="212"/>
    </location>
    <ligand>
        <name>ATP</name>
        <dbReference type="ChEBI" id="CHEBI:30616"/>
    </ligand>
</feature>
<feature type="domain" description="PurM-like C-terminal" evidence="4">
    <location>
        <begin position="151"/>
        <end position="305"/>
    </location>
</feature>
<dbReference type="RefSeq" id="WP_090411101.1">
    <property type="nucleotide sequence ID" value="NZ_FNOY01000002.1"/>
</dbReference>
<feature type="binding site" evidence="2">
    <location>
        <position position="213"/>
    </location>
    <ligand>
        <name>Mg(2+)</name>
        <dbReference type="ChEBI" id="CHEBI:18420"/>
        <label>5</label>
    </ligand>
</feature>
<dbReference type="PIRSF" id="PIRSF005303">
    <property type="entry name" value="Thiam_monoph_kin"/>
    <property type="match status" value="1"/>
</dbReference>
<feature type="binding site" evidence="2">
    <location>
        <position position="210"/>
    </location>
    <ligand>
        <name>Mg(2+)</name>
        <dbReference type="ChEBI" id="CHEBI:18420"/>
        <label>3</label>
    </ligand>
</feature>
<dbReference type="GO" id="GO:0000287">
    <property type="term" value="F:magnesium ion binding"/>
    <property type="evidence" value="ECO:0007669"/>
    <property type="project" value="UniProtKB-UniRule"/>
</dbReference>
<proteinExistence type="inferred from homology"/>
<feature type="binding site" evidence="2">
    <location>
        <position position="41"/>
    </location>
    <ligand>
        <name>Mg(2+)</name>
        <dbReference type="ChEBI" id="CHEBI:18420"/>
        <label>4</label>
    </ligand>
</feature>
<feature type="binding site" evidence="2">
    <location>
        <begin position="120"/>
        <end position="121"/>
    </location>
    <ligand>
        <name>ATP</name>
        <dbReference type="ChEBI" id="CHEBI:30616"/>
    </ligand>
</feature>
<feature type="binding site" evidence="2">
    <location>
        <position position="42"/>
    </location>
    <ligand>
        <name>Mg(2+)</name>
        <dbReference type="ChEBI" id="CHEBI:18420"/>
        <label>1</label>
    </ligand>
</feature>
<keyword evidence="2" id="KW-0808">Transferase</keyword>
<dbReference type="InterPro" id="IPR036921">
    <property type="entry name" value="PurM-like_N_sf"/>
</dbReference>
<keyword evidence="2" id="KW-0479">Metal-binding</keyword>
<dbReference type="Pfam" id="PF02769">
    <property type="entry name" value="AIRS_C"/>
    <property type="match status" value="1"/>
</dbReference>
<comment type="miscellaneous">
    <text evidence="2">Reaction mechanism of ThiL seems to utilize a direct, inline transfer of the gamma-phosphate of ATP to TMP rather than a phosphorylated enzyme intermediate.</text>
</comment>